<proteinExistence type="predicted"/>
<dbReference type="OMA" id="FPYGDKH"/>
<dbReference type="SUPFAM" id="SSF47933">
    <property type="entry name" value="ERP29 C domain-like"/>
    <property type="match status" value="1"/>
</dbReference>
<evidence type="ECO:0000313" key="6">
    <source>
        <dbReference type="EnsemblMetazoa" id="XP_014244231.1"/>
    </source>
</evidence>
<dbReference type="AlphaFoldDB" id="A0A8I6RHX8"/>
<dbReference type="GeneID" id="106663699"/>
<dbReference type="PANTHER" id="PTHR12211">
    <property type="entry name" value="ENDOPLASMIC RETICULUM PROTEIN ERP29"/>
    <property type="match status" value="1"/>
</dbReference>
<dbReference type="GO" id="GO:0005788">
    <property type="term" value="C:endoplasmic reticulum lumen"/>
    <property type="evidence" value="ECO:0007669"/>
    <property type="project" value="InterPro"/>
</dbReference>
<dbReference type="RefSeq" id="XP_014244231.1">
    <property type="nucleotide sequence ID" value="XM_014388745.2"/>
</dbReference>
<dbReference type="FunFam" id="1.20.1150.12:FF:000001">
    <property type="entry name" value="Endoplasmic reticulum resident protein 29"/>
    <property type="match status" value="1"/>
</dbReference>
<keyword evidence="2" id="KW-0175">Coiled coil</keyword>
<dbReference type="Proteomes" id="UP000494040">
    <property type="component" value="Unassembled WGS sequence"/>
</dbReference>
<dbReference type="InterPro" id="IPR012883">
    <property type="entry name" value="ERp29_N"/>
</dbReference>
<protein>
    <recommendedName>
        <fullName evidence="8">Endoplasmic reticulum resident protein 29</fullName>
    </recommendedName>
</protein>
<evidence type="ECO:0008006" key="8">
    <source>
        <dbReference type="Google" id="ProtNLM"/>
    </source>
</evidence>
<dbReference type="CTD" id="37206"/>
<dbReference type="InterPro" id="IPR036249">
    <property type="entry name" value="Thioredoxin-like_sf"/>
</dbReference>
<dbReference type="OrthoDB" id="417262at2759"/>
<feature type="chain" id="PRO_5035312636" description="Endoplasmic reticulum resident protein 29" evidence="3">
    <location>
        <begin position="19"/>
        <end position="244"/>
    </location>
</feature>
<dbReference type="EnsemblMetazoa" id="XM_014388745.2">
    <property type="protein sequence ID" value="XP_014244231.1"/>
    <property type="gene ID" value="LOC106663699"/>
</dbReference>
<sequence>MKSFSLLAIFYFFSAAFGKGCVQFDKYTFDKIISRFEAALIKFDSAYPFGPKHEAFEVVCEDSTTAPDLIVGEVQVKDYGEKDNEDLAQKYGVEKSSFPTVLLFVKGKSEPVPFKESDDFPFNAVNLKKFIKTHAKLYIGLPGCLKEFDLLVKKFSKEQTLQGKKKLLSEAEALKKKVQTEKNKKSADTYIKIMKKIVEKGDTFVETESTRVENVLKGKLNKQKMEEMQERINILGSFKEHDEL</sequence>
<dbReference type="KEGG" id="clec:106663699"/>
<dbReference type="PANTHER" id="PTHR12211:SF0">
    <property type="entry name" value="ENDOPLASMIC RETICULUM RESIDENT PROTEIN 29"/>
    <property type="match status" value="1"/>
</dbReference>
<feature type="domain" description="Endoplasmic reticulum resident protein 29 C-terminal" evidence="4">
    <location>
        <begin position="143"/>
        <end position="238"/>
    </location>
</feature>
<dbReference type="InterPro" id="IPR016855">
    <property type="entry name" value="ERp29"/>
</dbReference>
<dbReference type="Gene3D" id="3.40.30.10">
    <property type="entry name" value="Glutaredoxin"/>
    <property type="match status" value="1"/>
</dbReference>
<dbReference type="GO" id="GO:0009306">
    <property type="term" value="P:protein secretion"/>
    <property type="evidence" value="ECO:0007669"/>
    <property type="project" value="InterPro"/>
</dbReference>
<keyword evidence="3" id="KW-0732">Signal</keyword>
<evidence type="ECO:0000256" key="2">
    <source>
        <dbReference type="SAM" id="Coils"/>
    </source>
</evidence>
<organism evidence="6 7">
    <name type="scientific">Cimex lectularius</name>
    <name type="common">Bed bug</name>
    <name type="synonym">Acanthia lectularia</name>
    <dbReference type="NCBI Taxonomy" id="79782"/>
    <lineage>
        <taxon>Eukaryota</taxon>
        <taxon>Metazoa</taxon>
        <taxon>Ecdysozoa</taxon>
        <taxon>Arthropoda</taxon>
        <taxon>Hexapoda</taxon>
        <taxon>Insecta</taxon>
        <taxon>Pterygota</taxon>
        <taxon>Neoptera</taxon>
        <taxon>Paraneoptera</taxon>
        <taxon>Hemiptera</taxon>
        <taxon>Heteroptera</taxon>
        <taxon>Panheteroptera</taxon>
        <taxon>Cimicomorpha</taxon>
        <taxon>Cimicidae</taxon>
        <taxon>Cimex</taxon>
    </lineage>
</organism>
<dbReference type="Pfam" id="PF07749">
    <property type="entry name" value="ERp29"/>
    <property type="match status" value="1"/>
</dbReference>
<dbReference type="InterPro" id="IPR036356">
    <property type="entry name" value="ERp29_C_sf"/>
</dbReference>
<feature type="domain" description="ERp29 N-terminal" evidence="5">
    <location>
        <begin position="19"/>
        <end position="142"/>
    </location>
</feature>
<dbReference type="SUPFAM" id="SSF52833">
    <property type="entry name" value="Thioredoxin-like"/>
    <property type="match status" value="1"/>
</dbReference>
<keyword evidence="7" id="KW-1185">Reference proteome</keyword>
<evidence type="ECO:0000256" key="1">
    <source>
        <dbReference type="ARBA" id="ARBA00022824"/>
    </source>
</evidence>
<dbReference type="Gene3D" id="1.20.1150.12">
    <property type="entry name" value="Endoplasmic reticulum resident protein 29, C-terminal domain"/>
    <property type="match status" value="1"/>
</dbReference>
<evidence type="ECO:0000313" key="7">
    <source>
        <dbReference type="Proteomes" id="UP000494040"/>
    </source>
</evidence>
<evidence type="ECO:0000259" key="4">
    <source>
        <dbReference type="Pfam" id="PF07749"/>
    </source>
</evidence>
<feature type="signal peptide" evidence="3">
    <location>
        <begin position="1"/>
        <end position="18"/>
    </location>
</feature>
<accession>A0A8I6RHX8</accession>
<evidence type="ECO:0000256" key="3">
    <source>
        <dbReference type="SAM" id="SignalP"/>
    </source>
</evidence>
<keyword evidence="1" id="KW-0256">Endoplasmic reticulum</keyword>
<reference evidence="6" key="1">
    <citation type="submission" date="2022-01" db="UniProtKB">
        <authorList>
            <consortium name="EnsemblMetazoa"/>
        </authorList>
    </citation>
    <scope>IDENTIFICATION</scope>
</reference>
<name>A0A8I6RHX8_CIMLE</name>
<evidence type="ECO:0000259" key="5">
    <source>
        <dbReference type="Pfam" id="PF07912"/>
    </source>
</evidence>
<feature type="coiled-coil region" evidence="2">
    <location>
        <begin position="157"/>
        <end position="188"/>
    </location>
</feature>
<dbReference type="Pfam" id="PF07912">
    <property type="entry name" value="ERp29_N"/>
    <property type="match status" value="1"/>
</dbReference>
<dbReference type="InterPro" id="IPR011679">
    <property type="entry name" value="ERp29_C"/>
</dbReference>